<dbReference type="InterPro" id="IPR000210">
    <property type="entry name" value="BTB/POZ_dom"/>
</dbReference>
<dbReference type="SUPFAM" id="SSF54695">
    <property type="entry name" value="POZ domain"/>
    <property type="match status" value="1"/>
</dbReference>
<organism evidence="2 3">
    <name type="scientific">Daphnia pulex</name>
    <name type="common">Water flea</name>
    <dbReference type="NCBI Taxonomy" id="6669"/>
    <lineage>
        <taxon>Eukaryota</taxon>
        <taxon>Metazoa</taxon>
        <taxon>Ecdysozoa</taxon>
        <taxon>Arthropoda</taxon>
        <taxon>Crustacea</taxon>
        <taxon>Branchiopoda</taxon>
        <taxon>Diplostraca</taxon>
        <taxon>Cladocera</taxon>
        <taxon>Anomopoda</taxon>
        <taxon>Daphniidae</taxon>
        <taxon>Daphnia</taxon>
    </lineage>
</organism>
<dbReference type="SMART" id="SM00225">
    <property type="entry name" value="BTB"/>
    <property type="match status" value="1"/>
</dbReference>
<evidence type="ECO:0000313" key="3">
    <source>
        <dbReference type="Proteomes" id="UP000000305"/>
    </source>
</evidence>
<dbReference type="PANTHER" id="PTHR24413">
    <property type="entry name" value="SPECKLE-TYPE POZ PROTEIN"/>
    <property type="match status" value="1"/>
</dbReference>
<proteinExistence type="predicted"/>
<dbReference type="HOGENOM" id="CLU_004253_9_3_1"/>
<feature type="domain" description="BTB" evidence="1">
    <location>
        <begin position="1"/>
        <end position="54"/>
    </location>
</feature>
<dbReference type="Proteomes" id="UP000000305">
    <property type="component" value="Unassembled WGS sequence"/>
</dbReference>
<dbReference type="AlphaFoldDB" id="E9FXT7"/>
<name>E9FXT7_DAPPU</name>
<dbReference type="GO" id="GO:0031625">
    <property type="term" value="F:ubiquitin protein ligase binding"/>
    <property type="evidence" value="ECO:0000318"/>
    <property type="project" value="GO_Central"/>
</dbReference>
<dbReference type="GO" id="GO:0030162">
    <property type="term" value="P:regulation of proteolysis"/>
    <property type="evidence" value="ECO:0000318"/>
    <property type="project" value="GO_Central"/>
</dbReference>
<dbReference type="EMBL" id="GL732526">
    <property type="protein sequence ID" value="EFX88157.1"/>
    <property type="molecule type" value="Genomic_DNA"/>
</dbReference>
<keyword evidence="3" id="KW-1185">Reference proteome</keyword>
<feature type="non-terminal residue" evidence="2">
    <location>
        <position position="1"/>
    </location>
</feature>
<reference evidence="2 3" key="1">
    <citation type="journal article" date="2011" name="Science">
        <title>The ecoresponsive genome of Daphnia pulex.</title>
        <authorList>
            <person name="Colbourne J.K."/>
            <person name="Pfrender M.E."/>
            <person name="Gilbert D."/>
            <person name="Thomas W.K."/>
            <person name="Tucker A."/>
            <person name="Oakley T.H."/>
            <person name="Tokishita S."/>
            <person name="Aerts A."/>
            <person name="Arnold G.J."/>
            <person name="Basu M.K."/>
            <person name="Bauer D.J."/>
            <person name="Caceres C.E."/>
            <person name="Carmel L."/>
            <person name="Casola C."/>
            <person name="Choi J.H."/>
            <person name="Detter J.C."/>
            <person name="Dong Q."/>
            <person name="Dusheyko S."/>
            <person name="Eads B.D."/>
            <person name="Frohlich T."/>
            <person name="Geiler-Samerotte K.A."/>
            <person name="Gerlach D."/>
            <person name="Hatcher P."/>
            <person name="Jogdeo S."/>
            <person name="Krijgsveld J."/>
            <person name="Kriventseva E.V."/>
            <person name="Kultz D."/>
            <person name="Laforsch C."/>
            <person name="Lindquist E."/>
            <person name="Lopez J."/>
            <person name="Manak J.R."/>
            <person name="Muller J."/>
            <person name="Pangilinan J."/>
            <person name="Patwardhan R.P."/>
            <person name="Pitluck S."/>
            <person name="Pritham E.J."/>
            <person name="Rechtsteiner A."/>
            <person name="Rho M."/>
            <person name="Rogozin I.B."/>
            <person name="Sakarya O."/>
            <person name="Salamov A."/>
            <person name="Schaack S."/>
            <person name="Shapiro H."/>
            <person name="Shiga Y."/>
            <person name="Skalitzky C."/>
            <person name="Smith Z."/>
            <person name="Souvorov A."/>
            <person name="Sung W."/>
            <person name="Tang Z."/>
            <person name="Tsuchiya D."/>
            <person name="Tu H."/>
            <person name="Vos H."/>
            <person name="Wang M."/>
            <person name="Wolf Y.I."/>
            <person name="Yamagata H."/>
            <person name="Yamada T."/>
            <person name="Ye Y."/>
            <person name="Shaw J.R."/>
            <person name="Andrews J."/>
            <person name="Crease T.J."/>
            <person name="Tang H."/>
            <person name="Lucas S.M."/>
            <person name="Robertson H.M."/>
            <person name="Bork P."/>
            <person name="Koonin E.V."/>
            <person name="Zdobnov E.M."/>
            <person name="Grigoriev I.V."/>
            <person name="Lynch M."/>
            <person name="Boore J.L."/>
        </authorList>
    </citation>
    <scope>NUCLEOTIDE SEQUENCE [LARGE SCALE GENOMIC DNA]</scope>
</reference>
<dbReference type="Gene3D" id="3.30.710.10">
    <property type="entry name" value="Potassium Channel Kv1.1, Chain A"/>
    <property type="match status" value="1"/>
</dbReference>
<dbReference type="FunFam" id="3.30.710.10:FF:000159">
    <property type="entry name" value="Speckle-type POZ protein B"/>
    <property type="match status" value="1"/>
</dbReference>
<dbReference type="OMA" id="HMMESIT"/>
<dbReference type="PROSITE" id="PS50097">
    <property type="entry name" value="BTB"/>
    <property type="match status" value="1"/>
</dbReference>
<dbReference type="Pfam" id="PF00651">
    <property type="entry name" value="BTB"/>
    <property type="match status" value="1"/>
</dbReference>
<dbReference type="PhylomeDB" id="E9FXT7"/>
<dbReference type="GO" id="GO:0005737">
    <property type="term" value="C:cytoplasm"/>
    <property type="evidence" value="ECO:0000318"/>
    <property type="project" value="GO_Central"/>
</dbReference>
<dbReference type="KEGG" id="dpx:DAPPUDRAFT_34205"/>
<evidence type="ECO:0000313" key="2">
    <source>
        <dbReference type="EMBL" id="EFX88157.1"/>
    </source>
</evidence>
<protein>
    <recommendedName>
        <fullName evidence="1">BTB domain-containing protein</fullName>
    </recommendedName>
</protein>
<dbReference type="InterPro" id="IPR011333">
    <property type="entry name" value="SKP1/BTB/POZ_sf"/>
</dbReference>
<evidence type="ECO:0000259" key="1">
    <source>
        <dbReference type="PROSITE" id="PS50097"/>
    </source>
</evidence>
<feature type="non-terminal residue" evidence="2">
    <location>
        <position position="137"/>
    </location>
</feature>
<sequence length="137" mass="15556">HASILAARSPVFAAMFQHDMQEKKTGKVVIKDIKPDIFKDLLHYIYSGRTSAPLNQKTAQLMFMAADKYNIDDLKEYCATFLLSEMETTDALGLLIWAHLNSIEKIKEASIKFIAAHARIIFRTSEWKEACTAHPNL</sequence>
<dbReference type="OrthoDB" id="6358246at2759"/>
<dbReference type="GO" id="GO:0043161">
    <property type="term" value="P:proteasome-mediated ubiquitin-dependent protein catabolic process"/>
    <property type="evidence" value="ECO:0000318"/>
    <property type="project" value="GO_Central"/>
</dbReference>
<dbReference type="InParanoid" id="E9FXT7"/>
<accession>E9FXT7</accession>
<dbReference type="eggNOG" id="KOG1987">
    <property type="taxonomic scope" value="Eukaryota"/>
</dbReference>
<dbReference type="Gene3D" id="1.25.40.420">
    <property type="match status" value="1"/>
</dbReference>
<dbReference type="GO" id="GO:0005634">
    <property type="term" value="C:nucleus"/>
    <property type="evidence" value="ECO:0000318"/>
    <property type="project" value="GO_Central"/>
</dbReference>
<gene>
    <name evidence="2" type="ORF">DAPPUDRAFT_34205</name>
</gene>